<comment type="subcellular location">
    <subcellularLocation>
        <location evidence="1">Cell membrane</location>
        <topology evidence="1">Multi-pass membrane protein</topology>
    </subcellularLocation>
</comment>
<accession>A0ABQ4Q203</accession>
<keyword evidence="3 6" id="KW-0812">Transmembrane</keyword>
<dbReference type="PANTHER" id="PTHR30250">
    <property type="entry name" value="PST FAMILY PREDICTED COLANIC ACID TRANSPORTER"/>
    <property type="match status" value="1"/>
</dbReference>
<feature type="transmembrane region" description="Helical" evidence="6">
    <location>
        <begin position="7"/>
        <end position="29"/>
    </location>
</feature>
<proteinExistence type="predicted"/>
<dbReference type="InterPro" id="IPR050833">
    <property type="entry name" value="Poly_Biosynth_Transport"/>
</dbReference>
<dbReference type="RefSeq" id="WP_220807217.1">
    <property type="nucleotide sequence ID" value="NZ_BPMK01000004.1"/>
</dbReference>
<evidence type="ECO:0000256" key="4">
    <source>
        <dbReference type="ARBA" id="ARBA00022989"/>
    </source>
</evidence>
<reference evidence="7 8" key="1">
    <citation type="journal article" date="2022" name="Int. J. Syst. Evol. Microbiol.">
        <title>Noviherbaspirillum aridicola sp. nov., isolated from an arid soil in Pakistan.</title>
        <authorList>
            <person name="Khan I.U."/>
            <person name="Saqib M."/>
            <person name="Amin A."/>
            <person name="Hussain F."/>
            <person name="Li L."/>
            <person name="Liu Y.H."/>
            <person name="Fang B.Z."/>
            <person name="Ahmed I."/>
            <person name="Li W.J."/>
        </authorList>
    </citation>
    <scope>NUCLEOTIDE SEQUENCE [LARGE SCALE GENOMIC DNA]</scope>
    <source>
        <strain evidence="7 8">NCCP-691</strain>
    </source>
</reference>
<feature type="transmembrane region" description="Helical" evidence="6">
    <location>
        <begin position="301"/>
        <end position="320"/>
    </location>
</feature>
<dbReference type="Pfam" id="PF13440">
    <property type="entry name" value="Polysacc_synt_3"/>
    <property type="match status" value="1"/>
</dbReference>
<keyword evidence="2" id="KW-1003">Cell membrane</keyword>
<feature type="transmembrane region" description="Helical" evidence="6">
    <location>
        <begin position="121"/>
        <end position="141"/>
    </location>
</feature>
<dbReference type="PANTHER" id="PTHR30250:SF26">
    <property type="entry name" value="PSMA PROTEIN"/>
    <property type="match status" value="1"/>
</dbReference>
<feature type="transmembrane region" description="Helical" evidence="6">
    <location>
        <begin position="162"/>
        <end position="184"/>
    </location>
</feature>
<feature type="transmembrane region" description="Helical" evidence="6">
    <location>
        <begin position="459"/>
        <end position="482"/>
    </location>
</feature>
<evidence type="ECO:0000256" key="3">
    <source>
        <dbReference type="ARBA" id="ARBA00022692"/>
    </source>
</evidence>
<keyword evidence="5 6" id="KW-0472">Membrane</keyword>
<name>A0ABQ4Q203_9BURK</name>
<protein>
    <submittedName>
        <fullName evidence="7">LPS biosynthesis protein</fullName>
    </submittedName>
</protein>
<dbReference type="EMBL" id="BPMK01000004">
    <property type="protein sequence ID" value="GIZ51037.1"/>
    <property type="molecule type" value="Genomic_DNA"/>
</dbReference>
<evidence type="ECO:0000256" key="5">
    <source>
        <dbReference type="ARBA" id="ARBA00023136"/>
    </source>
</evidence>
<keyword evidence="4 6" id="KW-1133">Transmembrane helix</keyword>
<feature type="transmembrane region" description="Helical" evidence="6">
    <location>
        <begin position="190"/>
        <end position="207"/>
    </location>
</feature>
<evidence type="ECO:0000256" key="1">
    <source>
        <dbReference type="ARBA" id="ARBA00004651"/>
    </source>
</evidence>
<evidence type="ECO:0000313" key="8">
    <source>
        <dbReference type="Proteomes" id="UP000887222"/>
    </source>
</evidence>
<comment type="caution">
    <text evidence="7">The sequence shown here is derived from an EMBL/GenBank/DDBJ whole genome shotgun (WGS) entry which is preliminary data.</text>
</comment>
<evidence type="ECO:0000313" key="7">
    <source>
        <dbReference type="EMBL" id="GIZ51037.1"/>
    </source>
</evidence>
<evidence type="ECO:0000256" key="2">
    <source>
        <dbReference type="ARBA" id="ARBA00022475"/>
    </source>
</evidence>
<feature type="transmembrane region" description="Helical" evidence="6">
    <location>
        <begin position="332"/>
        <end position="349"/>
    </location>
</feature>
<feature type="transmembrane region" description="Helical" evidence="6">
    <location>
        <begin position="393"/>
        <end position="415"/>
    </location>
</feature>
<feature type="transmembrane region" description="Helical" evidence="6">
    <location>
        <begin position="79"/>
        <end position="101"/>
    </location>
</feature>
<sequence length="497" mass="53045">MLLRNSLWNLSGSAIPMVVALATVPALIASLGVEGYGIVTLVGSVIGYFGVLDINLSAGAIKYLAEQHAANDRKRFAETFWFGAMFYGALGLLGALALFFASEYLVGRFFEVSPEVREATVLAFQVGALGFALSQTQNYLLVVPQALQRYDRSAQSEAFFGVLVNLVSVAAALAGTGIVGVIVARVSVSALNVLYLVFLIRSFRLDMGMCWPRKEVRSALTSFSAYAYLSKIASTLHQHADKVIVGAVAGPVALTFYTVPVTLAGRILGLTYRLSSVIYPRASALAGAGRISELRPVYLDVMRYVTYINLVALGMIILAGDEFLRRWVGPEFIQLGYPVLILMTIALLIDSLTNIPSLVNDALGHPRITGRFAVANGVMGVGMVYLGTTVGGIVGAATGHLVSSLLMGMAFLLFVHGRTVPVSFIETLRMGYGRSIAVGLLILLVLVPLKWMVPNSLLGTLAIVTAGAIALCLAGIAFIVGVDQRTAVLNFARRLRS</sequence>
<dbReference type="Proteomes" id="UP000887222">
    <property type="component" value="Unassembled WGS sequence"/>
</dbReference>
<gene>
    <name evidence="7" type="ORF">NCCP691_10510</name>
</gene>
<feature type="transmembrane region" description="Helical" evidence="6">
    <location>
        <begin position="35"/>
        <end position="58"/>
    </location>
</feature>
<feature type="transmembrane region" description="Helical" evidence="6">
    <location>
        <begin position="436"/>
        <end position="453"/>
    </location>
</feature>
<evidence type="ECO:0000256" key="6">
    <source>
        <dbReference type="SAM" id="Phobius"/>
    </source>
</evidence>
<keyword evidence="8" id="KW-1185">Reference proteome</keyword>
<organism evidence="7 8">
    <name type="scientific">Noviherbaspirillum aridicola</name>
    <dbReference type="NCBI Taxonomy" id="2849687"/>
    <lineage>
        <taxon>Bacteria</taxon>
        <taxon>Pseudomonadati</taxon>
        <taxon>Pseudomonadota</taxon>
        <taxon>Betaproteobacteria</taxon>
        <taxon>Burkholderiales</taxon>
        <taxon>Oxalobacteraceae</taxon>
        <taxon>Noviherbaspirillum</taxon>
    </lineage>
</organism>